<evidence type="ECO:0000256" key="4">
    <source>
        <dbReference type="ARBA" id="ARBA00022989"/>
    </source>
</evidence>
<keyword evidence="2" id="KW-1003">Cell membrane</keyword>
<evidence type="ECO:0000313" key="10">
    <source>
        <dbReference type="Proteomes" id="UP001305521"/>
    </source>
</evidence>
<keyword evidence="4 7" id="KW-1133">Transmembrane helix</keyword>
<evidence type="ECO:0000256" key="5">
    <source>
        <dbReference type="ARBA" id="ARBA00023136"/>
    </source>
</evidence>
<dbReference type="PANTHER" id="PTHR30572:SF4">
    <property type="entry name" value="ABC TRANSPORTER PERMEASE YTRF"/>
    <property type="match status" value="1"/>
</dbReference>
<dbReference type="EMBL" id="CP137852">
    <property type="protein sequence ID" value="WPB85406.1"/>
    <property type="molecule type" value="Genomic_DNA"/>
</dbReference>
<feature type="transmembrane region" description="Helical" evidence="7">
    <location>
        <begin position="269"/>
        <end position="296"/>
    </location>
</feature>
<keyword evidence="3 7" id="KW-0812">Transmembrane</keyword>
<proteinExistence type="inferred from homology"/>
<dbReference type="InterPro" id="IPR003838">
    <property type="entry name" value="ABC3_permease_C"/>
</dbReference>
<accession>A0ABZ0PIX5</accession>
<dbReference type="InterPro" id="IPR050250">
    <property type="entry name" value="Macrolide_Exporter_MacB"/>
</dbReference>
<evidence type="ECO:0000259" key="8">
    <source>
        <dbReference type="Pfam" id="PF02687"/>
    </source>
</evidence>
<feature type="transmembrane region" description="Helical" evidence="7">
    <location>
        <begin position="21"/>
        <end position="42"/>
    </location>
</feature>
<feature type="transmembrane region" description="Helical" evidence="7">
    <location>
        <begin position="365"/>
        <end position="386"/>
    </location>
</feature>
<dbReference type="PANTHER" id="PTHR30572">
    <property type="entry name" value="MEMBRANE COMPONENT OF TRANSPORTER-RELATED"/>
    <property type="match status" value="1"/>
</dbReference>
<gene>
    <name evidence="9" type="ORF">R9Z33_00705</name>
</gene>
<sequence length="401" mass="42996">MMRWRLVLRLALRDLLHERRLAVCSFIGLAAVLLPLLLLFALKHGVMQGLREELIENPRSRMVVNQANRAFPESFLEQLSARPDVAFAIGRIRSLNADARFLTAARPNEPTLAELWATGPGDPLLGEARPRETRDVVFTRALAARSGAEPGEAVTLRAIRVNADGRREVLNLPLRLIGVAPAAALDRPAAFVEMRVLRLVDGFLNGELPATIAPEAIPPRATTPYAGFRAHARRLEDVPRLDAELRAAGVDVETRAVEVASLLQLDRSLALLFALIAGLGGAGYLLSLAVGLYANVERKQRQLSQLRLLGLRRGEVVLLPLIQALVVGVVGTMLAALVALGAAQLINGLNLAGAGPRAVAVIRPWHLLVALCVTLLGAALAAGFAARRAGRVVPAEGIRDG</sequence>
<reference evidence="9 10" key="1">
    <citation type="submission" date="2023-11" db="EMBL/GenBank/DDBJ databases">
        <title>Arctic aerobic anoxygenic photoheterotroph Sediminicoccus rosea KRV36 adapts its photosynthesis to long days of polar summer.</title>
        <authorList>
            <person name="Tomasch J."/>
            <person name="Kopejtka K."/>
            <person name="Bily T."/>
            <person name="Gardiner A.T."/>
            <person name="Gardian Z."/>
            <person name="Shivaramu S."/>
            <person name="Koblizek M."/>
            <person name="Engelhardt F."/>
            <person name="Kaftan D."/>
        </authorList>
    </citation>
    <scope>NUCLEOTIDE SEQUENCE [LARGE SCALE GENOMIC DNA]</scope>
    <source>
        <strain evidence="9 10">R-30</strain>
    </source>
</reference>
<evidence type="ECO:0000256" key="7">
    <source>
        <dbReference type="SAM" id="Phobius"/>
    </source>
</evidence>
<dbReference type="Pfam" id="PF02687">
    <property type="entry name" value="FtsX"/>
    <property type="match status" value="1"/>
</dbReference>
<feature type="transmembrane region" description="Helical" evidence="7">
    <location>
        <begin position="317"/>
        <end position="345"/>
    </location>
</feature>
<dbReference type="RefSeq" id="WP_318649375.1">
    <property type="nucleotide sequence ID" value="NZ_CP137852.1"/>
</dbReference>
<evidence type="ECO:0000256" key="3">
    <source>
        <dbReference type="ARBA" id="ARBA00022692"/>
    </source>
</evidence>
<feature type="domain" description="ABC3 transporter permease C-terminal" evidence="8">
    <location>
        <begin position="284"/>
        <end position="391"/>
    </location>
</feature>
<keyword evidence="10" id="KW-1185">Reference proteome</keyword>
<comment type="similarity">
    <text evidence="6">Belongs to the ABC-4 integral membrane protein family.</text>
</comment>
<organism evidence="9 10">
    <name type="scientific">Sediminicoccus rosea</name>
    <dbReference type="NCBI Taxonomy" id="1225128"/>
    <lineage>
        <taxon>Bacteria</taxon>
        <taxon>Pseudomonadati</taxon>
        <taxon>Pseudomonadota</taxon>
        <taxon>Alphaproteobacteria</taxon>
        <taxon>Acetobacterales</taxon>
        <taxon>Roseomonadaceae</taxon>
        <taxon>Sediminicoccus</taxon>
    </lineage>
</organism>
<evidence type="ECO:0000256" key="2">
    <source>
        <dbReference type="ARBA" id="ARBA00022475"/>
    </source>
</evidence>
<evidence type="ECO:0000256" key="6">
    <source>
        <dbReference type="ARBA" id="ARBA00038076"/>
    </source>
</evidence>
<protein>
    <submittedName>
        <fullName evidence="9">FtsX-like permease family protein</fullName>
    </submittedName>
</protein>
<evidence type="ECO:0000313" key="9">
    <source>
        <dbReference type="EMBL" id="WPB85406.1"/>
    </source>
</evidence>
<name>A0ABZ0PIX5_9PROT</name>
<keyword evidence="5 7" id="KW-0472">Membrane</keyword>
<dbReference type="Proteomes" id="UP001305521">
    <property type="component" value="Chromosome"/>
</dbReference>
<comment type="subcellular location">
    <subcellularLocation>
        <location evidence="1">Cell membrane</location>
        <topology evidence="1">Multi-pass membrane protein</topology>
    </subcellularLocation>
</comment>
<evidence type="ECO:0000256" key="1">
    <source>
        <dbReference type="ARBA" id="ARBA00004651"/>
    </source>
</evidence>